<accession>A0AAF0EF04</accession>
<dbReference type="PANTHER" id="PTHR16255:SF15">
    <property type="entry name" value="SPORULATION PROTEIN RMD1"/>
    <property type="match status" value="1"/>
</dbReference>
<dbReference type="EMBL" id="CP119902">
    <property type="protein sequence ID" value="WFD23360.1"/>
    <property type="molecule type" value="Genomic_DNA"/>
</dbReference>
<keyword evidence="2" id="KW-1133">Transmembrane helix</keyword>
<feature type="domain" description="DUF155" evidence="3">
    <location>
        <begin position="2"/>
        <end position="96"/>
    </location>
</feature>
<dbReference type="AlphaFoldDB" id="A0AAF0EF04"/>
<evidence type="ECO:0000259" key="3">
    <source>
        <dbReference type="Pfam" id="PF02582"/>
    </source>
</evidence>
<comment type="similarity">
    <text evidence="1">Belongs to the RMD1/sif2 family.</text>
</comment>
<feature type="transmembrane region" description="Helical" evidence="2">
    <location>
        <begin position="241"/>
        <end position="260"/>
    </location>
</feature>
<dbReference type="GO" id="GO:0005739">
    <property type="term" value="C:mitochondrion"/>
    <property type="evidence" value="ECO:0007669"/>
    <property type="project" value="UniProtKB-ARBA"/>
</dbReference>
<dbReference type="Pfam" id="PF02582">
    <property type="entry name" value="DUF155"/>
    <property type="match status" value="1"/>
</dbReference>
<keyword evidence="5" id="KW-1185">Reference proteome</keyword>
<keyword evidence="2" id="KW-0472">Membrane</keyword>
<evidence type="ECO:0000313" key="4">
    <source>
        <dbReference type="EMBL" id="WFD23360.1"/>
    </source>
</evidence>
<feature type="transmembrane region" description="Helical" evidence="2">
    <location>
        <begin position="213"/>
        <end position="235"/>
    </location>
</feature>
<evidence type="ECO:0000313" key="5">
    <source>
        <dbReference type="Proteomes" id="UP001214415"/>
    </source>
</evidence>
<keyword evidence="2" id="KW-0812">Transmembrane</keyword>
<reference evidence="4" key="1">
    <citation type="submission" date="2023-03" db="EMBL/GenBank/DDBJ databases">
        <title>Mating type loci evolution in Malassezia.</title>
        <authorList>
            <person name="Coelho M.A."/>
        </authorList>
    </citation>
    <scope>NUCLEOTIDE SEQUENCE</scope>
    <source>
        <strain evidence="4">CBS 12830</strain>
    </source>
</reference>
<evidence type="ECO:0000256" key="2">
    <source>
        <dbReference type="SAM" id="Phobius"/>
    </source>
</evidence>
<proteinExistence type="inferred from homology"/>
<evidence type="ECO:0000256" key="1">
    <source>
        <dbReference type="ARBA" id="ARBA00008306"/>
    </source>
</evidence>
<organism evidence="4 5">
    <name type="scientific">Malassezia equina</name>
    <dbReference type="NCBI Taxonomy" id="1381935"/>
    <lineage>
        <taxon>Eukaryota</taxon>
        <taxon>Fungi</taxon>
        <taxon>Dikarya</taxon>
        <taxon>Basidiomycota</taxon>
        <taxon>Ustilaginomycotina</taxon>
        <taxon>Malasseziomycetes</taxon>
        <taxon>Malasseziales</taxon>
        <taxon>Malasseziaceae</taxon>
        <taxon>Malassezia</taxon>
    </lineage>
</organism>
<gene>
    <name evidence="4" type="primary">RMD1</name>
    <name evidence="4" type="ORF">MEQU1_002049</name>
</gene>
<name>A0AAF0EF04_9BASI</name>
<protein>
    <submittedName>
        <fullName evidence="4">Sporulation protein rmd1</fullName>
    </submittedName>
</protein>
<feature type="transmembrane region" description="Helical" evidence="2">
    <location>
        <begin position="168"/>
        <end position="192"/>
    </location>
</feature>
<dbReference type="InterPro" id="IPR003734">
    <property type="entry name" value="DUF155"/>
</dbReference>
<sequence>MSQTEEKRLLREIRRFEVERLAPEDIESEDLNWYLADYSRYMTKLSLSHALAQSTKISFFESVIETTIDTTKDIPRSIAESGKVGMPPMDIMKHIGHPLYAAARSYLEIQPRIDLLNIRVEVLQDMLQLLKDQVTSSHSEWLEIIVIILIVLDTVEVASFVLRLYSDINYAFIGIMVYTVAITLSLYIVYSLHVRWTHISDNYYNKNMFYKGWGGMTASSILTILFLGFIVVSVWVSSIMWIVDLALFVVLWIILIVALVRHRLNSPSQPEQTIYMSMVEKKYNLVQVATSHKLLDSMAVFLVVISSIQIVKLIFLVVCYVFLPLFFIAPLYYIFCITPDLAFAICLANTETVTLFEPSRHVPSARNDIQNFQKQAILPQDASHVPNAIKMALATQLEQTPMVSPVK</sequence>
<dbReference type="Proteomes" id="UP001214415">
    <property type="component" value="Chromosome 3"/>
</dbReference>
<dbReference type="PANTHER" id="PTHR16255">
    <property type="entry name" value="REQUIRED FOR MEIOTIC NUCLEAR DIVISION PROTEIN 1 HOMOLOG"/>
    <property type="match status" value="1"/>
</dbReference>
<feature type="transmembrane region" description="Helical" evidence="2">
    <location>
        <begin position="141"/>
        <end position="162"/>
    </location>
</feature>
<dbReference type="InterPro" id="IPR051624">
    <property type="entry name" value="RMD1/Sad1-interacting"/>
</dbReference>